<name>A0AAD9C0C9_DISEL</name>
<feature type="region of interest" description="Disordered" evidence="1">
    <location>
        <begin position="57"/>
        <end position="86"/>
    </location>
</feature>
<accession>A0AAD9C0C9</accession>
<protein>
    <submittedName>
        <fullName evidence="2">tRNA 5-methylaminomethyl-2-thiouridine biosynthesis bifunctional protein MnmC</fullName>
    </submittedName>
</protein>
<organism evidence="2 3">
    <name type="scientific">Dissostichus eleginoides</name>
    <name type="common">Patagonian toothfish</name>
    <name type="synonym">Dissostichus amissus</name>
    <dbReference type="NCBI Taxonomy" id="100907"/>
    <lineage>
        <taxon>Eukaryota</taxon>
        <taxon>Metazoa</taxon>
        <taxon>Chordata</taxon>
        <taxon>Craniata</taxon>
        <taxon>Vertebrata</taxon>
        <taxon>Euteleostomi</taxon>
        <taxon>Actinopterygii</taxon>
        <taxon>Neopterygii</taxon>
        <taxon>Teleostei</taxon>
        <taxon>Neoteleostei</taxon>
        <taxon>Acanthomorphata</taxon>
        <taxon>Eupercaria</taxon>
        <taxon>Perciformes</taxon>
        <taxon>Notothenioidei</taxon>
        <taxon>Nototheniidae</taxon>
        <taxon>Dissostichus</taxon>
    </lineage>
</organism>
<evidence type="ECO:0000256" key="1">
    <source>
        <dbReference type="SAM" id="MobiDB-lite"/>
    </source>
</evidence>
<sequence length="86" mass="8986">MKVERPPVTPAARCERVRSEPGLSLQLGSQHNVGALVSEHDSGLGLALPCEAGHAGPTFRQTDTLGVSPPTHSQEEAATSTEVSKD</sequence>
<gene>
    <name evidence="2" type="ORF">KUDE01_008424</name>
</gene>
<dbReference type="AlphaFoldDB" id="A0AAD9C0C9"/>
<keyword evidence="3" id="KW-1185">Reference proteome</keyword>
<proteinExistence type="predicted"/>
<reference evidence="2" key="1">
    <citation type="submission" date="2023-04" db="EMBL/GenBank/DDBJ databases">
        <title>Chromosome-level genome of Chaenocephalus aceratus.</title>
        <authorList>
            <person name="Park H."/>
        </authorList>
    </citation>
    <scope>NUCLEOTIDE SEQUENCE</scope>
    <source>
        <strain evidence="2">DE</strain>
        <tissue evidence="2">Muscle</tissue>
    </source>
</reference>
<comment type="caution">
    <text evidence="2">The sequence shown here is derived from an EMBL/GenBank/DDBJ whole genome shotgun (WGS) entry which is preliminary data.</text>
</comment>
<feature type="compositionally biased region" description="Polar residues" evidence="1">
    <location>
        <begin position="59"/>
        <end position="86"/>
    </location>
</feature>
<dbReference type="EMBL" id="JASDAP010000013">
    <property type="protein sequence ID" value="KAK1893355.1"/>
    <property type="molecule type" value="Genomic_DNA"/>
</dbReference>
<evidence type="ECO:0000313" key="3">
    <source>
        <dbReference type="Proteomes" id="UP001228049"/>
    </source>
</evidence>
<evidence type="ECO:0000313" key="2">
    <source>
        <dbReference type="EMBL" id="KAK1893355.1"/>
    </source>
</evidence>
<dbReference type="Proteomes" id="UP001228049">
    <property type="component" value="Unassembled WGS sequence"/>
</dbReference>